<feature type="transmembrane region" description="Helical" evidence="5">
    <location>
        <begin position="93"/>
        <end position="111"/>
    </location>
</feature>
<feature type="transmembrane region" description="Helical" evidence="5">
    <location>
        <begin position="236"/>
        <end position="256"/>
    </location>
</feature>
<keyword evidence="3 5" id="KW-1133">Transmembrane helix</keyword>
<dbReference type="EMBL" id="CP012673">
    <property type="protein sequence ID" value="AUX39713.1"/>
    <property type="molecule type" value="Genomic_DNA"/>
</dbReference>
<organism evidence="7 8">
    <name type="scientific">Sorangium cellulosum</name>
    <name type="common">Polyangium cellulosum</name>
    <dbReference type="NCBI Taxonomy" id="56"/>
    <lineage>
        <taxon>Bacteria</taxon>
        <taxon>Pseudomonadati</taxon>
        <taxon>Myxococcota</taxon>
        <taxon>Polyangia</taxon>
        <taxon>Polyangiales</taxon>
        <taxon>Polyangiaceae</taxon>
        <taxon>Sorangium</taxon>
    </lineage>
</organism>
<evidence type="ECO:0000256" key="1">
    <source>
        <dbReference type="ARBA" id="ARBA00004141"/>
    </source>
</evidence>
<dbReference type="GO" id="GO:0022857">
    <property type="term" value="F:transmembrane transporter activity"/>
    <property type="evidence" value="ECO:0007669"/>
    <property type="project" value="InterPro"/>
</dbReference>
<evidence type="ECO:0000256" key="2">
    <source>
        <dbReference type="ARBA" id="ARBA00022692"/>
    </source>
</evidence>
<evidence type="ECO:0000256" key="3">
    <source>
        <dbReference type="ARBA" id="ARBA00022989"/>
    </source>
</evidence>
<gene>
    <name evidence="7" type="ORF">SOCE26_011080</name>
</gene>
<dbReference type="Proteomes" id="UP000238348">
    <property type="component" value="Chromosome"/>
</dbReference>
<dbReference type="SUPFAM" id="SSF103473">
    <property type="entry name" value="MFS general substrate transporter"/>
    <property type="match status" value="1"/>
</dbReference>
<protein>
    <submittedName>
        <fullName evidence="7">MFS transporter</fullName>
    </submittedName>
</protein>
<feature type="transmembrane region" description="Helical" evidence="5">
    <location>
        <begin position="58"/>
        <end position="81"/>
    </location>
</feature>
<feature type="transmembrane region" description="Helical" evidence="5">
    <location>
        <begin position="320"/>
        <end position="341"/>
    </location>
</feature>
<dbReference type="AlphaFoldDB" id="A0A2L0EK88"/>
<dbReference type="PROSITE" id="PS50850">
    <property type="entry name" value="MFS"/>
    <property type="match status" value="1"/>
</dbReference>
<dbReference type="InterPro" id="IPR020846">
    <property type="entry name" value="MFS_dom"/>
</dbReference>
<feature type="transmembrane region" description="Helical" evidence="5">
    <location>
        <begin position="268"/>
        <end position="287"/>
    </location>
</feature>
<evidence type="ECO:0000313" key="8">
    <source>
        <dbReference type="Proteomes" id="UP000238348"/>
    </source>
</evidence>
<proteinExistence type="predicted"/>
<sequence length="412" mass="45312">MDRSSRLPAFPPSWSYPTTVAMPSVQQNPFRLCAYYGVHSLFFPMAVFPLFWTKDIGMSVATMLSVQAFFGLSIALFEFPSGYIADRLGHRRALVLGTSFILAGWLIYALAHAIWSVLVAELVLGVGFSLISGADAALLYDSLREQGKEHEFARWYGRMRSIAQVSEGTSALVAGFLYARWSRLPFVAEVAVWALALGIALRFGETRRAQPRVESHLGRMRAIVRDALLERADLRAVLLLGVVFALAAYLPAWLMALYATEAGADVTWIGPMWAVGSFTTALGSMLSERAGRRLGMTGTLLVCVALVAIGYFGLAFSHHVFGFVFYFLLTFMRGLHMPLLHHEEQRLAPEDDRASCVSLRSFLFRSAFVLLGPVVGVGVDRYGLHPVLWVAGAVMVALTLAAFSLFRARTAA</sequence>
<keyword evidence="4 5" id="KW-0472">Membrane</keyword>
<feature type="transmembrane region" description="Helical" evidence="5">
    <location>
        <begin position="362"/>
        <end position="379"/>
    </location>
</feature>
<reference evidence="7 8" key="1">
    <citation type="submission" date="2015-09" db="EMBL/GenBank/DDBJ databases">
        <title>Sorangium comparison.</title>
        <authorList>
            <person name="Zaburannyi N."/>
            <person name="Bunk B."/>
            <person name="Overmann J."/>
            <person name="Mueller R."/>
        </authorList>
    </citation>
    <scope>NUCLEOTIDE SEQUENCE [LARGE SCALE GENOMIC DNA]</scope>
    <source>
        <strain evidence="7 8">So ce26</strain>
    </source>
</reference>
<feature type="domain" description="Major facilitator superfamily (MFS) profile" evidence="6">
    <location>
        <begin position="1"/>
        <end position="410"/>
    </location>
</feature>
<dbReference type="RefSeq" id="WP_234023406.1">
    <property type="nucleotide sequence ID" value="NZ_CP012673.1"/>
</dbReference>
<dbReference type="InterPro" id="IPR053160">
    <property type="entry name" value="MFS_DHA3_Transporter"/>
</dbReference>
<name>A0A2L0EK88_SORCE</name>
<dbReference type="Gene3D" id="1.20.1250.20">
    <property type="entry name" value="MFS general substrate transporter like domains"/>
    <property type="match status" value="1"/>
</dbReference>
<feature type="transmembrane region" description="Helical" evidence="5">
    <location>
        <begin position="385"/>
        <end position="406"/>
    </location>
</feature>
<dbReference type="InterPro" id="IPR005829">
    <property type="entry name" value="Sugar_transporter_CS"/>
</dbReference>
<evidence type="ECO:0000256" key="5">
    <source>
        <dbReference type="SAM" id="Phobius"/>
    </source>
</evidence>
<dbReference type="PANTHER" id="PTHR23530:SF1">
    <property type="entry name" value="PERMEASE, MAJOR FACILITATOR SUPERFAMILY-RELATED"/>
    <property type="match status" value="1"/>
</dbReference>
<dbReference type="InterPro" id="IPR011701">
    <property type="entry name" value="MFS"/>
</dbReference>
<evidence type="ECO:0000259" key="6">
    <source>
        <dbReference type="PROSITE" id="PS50850"/>
    </source>
</evidence>
<feature type="transmembrane region" description="Helical" evidence="5">
    <location>
        <begin position="32"/>
        <end position="52"/>
    </location>
</feature>
<evidence type="ECO:0000256" key="4">
    <source>
        <dbReference type="ARBA" id="ARBA00023136"/>
    </source>
</evidence>
<comment type="subcellular location">
    <subcellularLocation>
        <location evidence="1">Membrane</location>
        <topology evidence="1">Multi-pass membrane protein</topology>
    </subcellularLocation>
</comment>
<feature type="transmembrane region" description="Helical" evidence="5">
    <location>
        <begin position="117"/>
        <end position="140"/>
    </location>
</feature>
<dbReference type="Pfam" id="PF07690">
    <property type="entry name" value="MFS_1"/>
    <property type="match status" value="1"/>
</dbReference>
<evidence type="ECO:0000313" key="7">
    <source>
        <dbReference type="EMBL" id="AUX39713.1"/>
    </source>
</evidence>
<feature type="transmembrane region" description="Helical" evidence="5">
    <location>
        <begin position="294"/>
        <end position="314"/>
    </location>
</feature>
<dbReference type="GO" id="GO:0016020">
    <property type="term" value="C:membrane"/>
    <property type="evidence" value="ECO:0007669"/>
    <property type="project" value="UniProtKB-SubCell"/>
</dbReference>
<dbReference type="PANTHER" id="PTHR23530">
    <property type="entry name" value="TRANSPORT PROTEIN-RELATED"/>
    <property type="match status" value="1"/>
</dbReference>
<dbReference type="InterPro" id="IPR036259">
    <property type="entry name" value="MFS_trans_sf"/>
</dbReference>
<accession>A0A2L0EK88</accession>
<dbReference type="PROSITE" id="PS00216">
    <property type="entry name" value="SUGAR_TRANSPORT_1"/>
    <property type="match status" value="1"/>
</dbReference>
<keyword evidence="2 5" id="KW-0812">Transmembrane</keyword>